<dbReference type="Gene3D" id="1.10.10.10">
    <property type="entry name" value="Winged helix-like DNA-binding domain superfamily/Winged helix DNA-binding domain"/>
    <property type="match status" value="1"/>
</dbReference>
<dbReference type="AlphaFoldDB" id="A0A0E1W758"/>
<dbReference type="PROSITE" id="PS50931">
    <property type="entry name" value="HTH_LYSR"/>
    <property type="match status" value="1"/>
</dbReference>
<evidence type="ECO:0000313" key="6">
    <source>
        <dbReference type="EMBL" id="EET08249.1"/>
    </source>
</evidence>
<dbReference type="HOGENOM" id="CLU_039613_6_0_4"/>
<dbReference type="InterPro" id="IPR036390">
    <property type="entry name" value="WH_DNA-bd_sf"/>
</dbReference>
<keyword evidence="2" id="KW-0805">Transcription regulation</keyword>
<dbReference type="InterPro" id="IPR050950">
    <property type="entry name" value="HTH-type_LysR_regulators"/>
</dbReference>
<dbReference type="PRINTS" id="PR00039">
    <property type="entry name" value="HTHLYSR"/>
</dbReference>
<keyword evidence="3" id="KW-0238">DNA-binding</keyword>
<evidence type="ECO:0000259" key="5">
    <source>
        <dbReference type="PROSITE" id="PS50931"/>
    </source>
</evidence>
<comment type="similarity">
    <text evidence="1">Belongs to the LysR transcriptional regulatory family.</text>
</comment>
<feature type="domain" description="HTH lysR-type" evidence="5">
    <location>
        <begin position="37"/>
        <end position="94"/>
    </location>
</feature>
<dbReference type="PANTHER" id="PTHR30419:SF8">
    <property type="entry name" value="NITROGEN ASSIMILATION TRANSCRIPTIONAL ACTIVATOR-RELATED"/>
    <property type="match status" value="1"/>
</dbReference>
<dbReference type="Pfam" id="PF00126">
    <property type="entry name" value="HTH_1"/>
    <property type="match status" value="1"/>
</dbReference>
<dbReference type="SUPFAM" id="SSF53850">
    <property type="entry name" value="Periplasmic binding protein-like II"/>
    <property type="match status" value="1"/>
</dbReference>
<evidence type="ECO:0000256" key="4">
    <source>
        <dbReference type="ARBA" id="ARBA00023163"/>
    </source>
</evidence>
<reference evidence="6" key="1">
    <citation type="submission" date="2009-05" db="EMBL/GenBank/DDBJ databases">
        <authorList>
            <person name="Harkins D.M."/>
            <person name="DeShazer D."/>
            <person name="Woods D.E."/>
            <person name="Brinkac L.M."/>
            <person name="Brown K.A."/>
            <person name="Hung G.C."/>
            <person name="Tuanyok A."/>
            <person name="Zhang B."/>
            <person name="Nierman W.C."/>
        </authorList>
    </citation>
    <scope>NUCLEOTIDE SEQUENCE [LARGE SCALE GENOMIC DNA]</scope>
    <source>
        <strain evidence="6">1710a</strain>
    </source>
</reference>
<gene>
    <name evidence="6" type="ORF">BURPS1710A_1178</name>
</gene>
<dbReference type="EMBL" id="CM000832">
    <property type="protein sequence ID" value="EET08249.1"/>
    <property type="molecule type" value="Genomic_DNA"/>
</dbReference>
<dbReference type="InterPro" id="IPR005119">
    <property type="entry name" value="LysR_subst-bd"/>
</dbReference>
<proteinExistence type="inferred from homology"/>
<dbReference type="GO" id="GO:0003677">
    <property type="term" value="F:DNA binding"/>
    <property type="evidence" value="ECO:0007669"/>
    <property type="project" value="UniProtKB-KW"/>
</dbReference>
<dbReference type="InterPro" id="IPR000847">
    <property type="entry name" value="LysR_HTH_N"/>
</dbReference>
<dbReference type="GO" id="GO:0005829">
    <property type="term" value="C:cytosol"/>
    <property type="evidence" value="ECO:0007669"/>
    <property type="project" value="TreeGrafter"/>
</dbReference>
<name>A0A0E1W758_BURPE</name>
<keyword evidence="4" id="KW-0804">Transcription</keyword>
<dbReference type="FunFam" id="1.10.10.10:FF:000001">
    <property type="entry name" value="LysR family transcriptional regulator"/>
    <property type="match status" value="1"/>
</dbReference>
<evidence type="ECO:0000256" key="1">
    <source>
        <dbReference type="ARBA" id="ARBA00009437"/>
    </source>
</evidence>
<organism evidence="6">
    <name type="scientific">Burkholderia pseudomallei 1710a</name>
    <dbReference type="NCBI Taxonomy" id="320371"/>
    <lineage>
        <taxon>Bacteria</taxon>
        <taxon>Pseudomonadati</taxon>
        <taxon>Pseudomonadota</taxon>
        <taxon>Betaproteobacteria</taxon>
        <taxon>Burkholderiales</taxon>
        <taxon>Burkholderiaceae</taxon>
        <taxon>Burkholderia</taxon>
        <taxon>pseudomallei group</taxon>
    </lineage>
</organism>
<dbReference type="Proteomes" id="UP000001812">
    <property type="component" value="Chromosome I"/>
</dbReference>
<dbReference type="PANTHER" id="PTHR30419">
    <property type="entry name" value="HTH-TYPE TRANSCRIPTIONAL REGULATOR YBHD"/>
    <property type="match status" value="1"/>
</dbReference>
<dbReference type="Pfam" id="PF03466">
    <property type="entry name" value="LysR_substrate"/>
    <property type="match status" value="1"/>
</dbReference>
<dbReference type="InterPro" id="IPR036388">
    <property type="entry name" value="WH-like_DNA-bd_sf"/>
</dbReference>
<evidence type="ECO:0000256" key="2">
    <source>
        <dbReference type="ARBA" id="ARBA00023015"/>
    </source>
</evidence>
<dbReference type="GO" id="GO:0003700">
    <property type="term" value="F:DNA-binding transcription factor activity"/>
    <property type="evidence" value="ECO:0007669"/>
    <property type="project" value="InterPro"/>
</dbReference>
<dbReference type="Gene3D" id="3.40.190.290">
    <property type="match status" value="1"/>
</dbReference>
<protein>
    <submittedName>
        <fullName evidence="6">Transcriptional regulator, LysR family</fullName>
    </submittedName>
</protein>
<evidence type="ECO:0000256" key="3">
    <source>
        <dbReference type="ARBA" id="ARBA00023125"/>
    </source>
</evidence>
<sequence>MRACLLIVIIGFHSIGGAHIPRYCIFCKKPLHGSMTFDLRQLRAFTTIAASGSLGRAADALHVTQPALSRILKRLEEQIGAPLFERHSKGVQLTAIGEALLPHATLLQHEAEHAREEIDALRGLAKGTIKVGAVGSIASLVLPVALGRVLDRWPNLRVVIVEGVWDRLVDALLTHEIDIALSTRVPDTDEVVAIAECRWDDVSHVVAAPDHPLRAAARAPLTLADTRAARWAIPPRGTAPFEQMRAAFDAHGLAPPDIAVETRSVTALKSLVAHAGFLSWMAEPMYRAERRARTIDTLAVEGVAATRTLTAFRRRHGILPGPAARLLEALALLTREPF</sequence>
<dbReference type="SUPFAM" id="SSF46785">
    <property type="entry name" value="Winged helix' DNA-binding domain"/>
    <property type="match status" value="1"/>
</dbReference>
<accession>A0A0E1W758</accession>